<dbReference type="GO" id="GO:0016787">
    <property type="term" value="F:hydrolase activity"/>
    <property type="evidence" value="ECO:0007669"/>
    <property type="project" value="UniProtKB-KW"/>
</dbReference>
<protein>
    <submittedName>
        <fullName evidence="2">Glycoside hydrolase family 95 protein</fullName>
    </submittedName>
</protein>
<proteinExistence type="predicted"/>
<comment type="caution">
    <text evidence="2">The sequence shown here is derived from an EMBL/GenBank/DDBJ whole genome shotgun (WGS) entry which is preliminary data.</text>
</comment>
<organism evidence="2 3">
    <name type="scientific">Paenibacillus sepulcri</name>
    <dbReference type="NCBI Taxonomy" id="359917"/>
    <lineage>
        <taxon>Bacteria</taxon>
        <taxon>Bacillati</taxon>
        <taxon>Bacillota</taxon>
        <taxon>Bacilli</taxon>
        <taxon>Bacillales</taxon>
        <taxon>Paenibacillaceae</taxon>
        <taxon>Paenibacillus</taxon>
    </lineage>
</organism>
<keyword evidence="2" id="KW-0378">Hydrolase</keyword>
<name>A0ABS7CLI7_9BACL</name>
<dbReference type="Gene3D" id="2.70.98.50">
    <property type="entry name" value="putative glycoside hydrolase family protein from bacillus halodurans"/>
    <property type="match status" value="1"/>
</dbReference>
<dbReference type="PANTHER" id="PTHR31084">
    <property type="entry name" value="ALPHA-L-FUCOSIDASE 2"/>
    <property type="match status" value="1"/>
</dbReference>
<gene>
    <name evidence="2" type="ORF">K0U00_47845</name>
</gene>
<dbReference type="Pfam" id="PF14498">
    <property type="entry name" value="Glyco_hyd_65N_2"/>
    <property type="match status" value="1"/>
</dbReference>
<dbReference type="InterPro" id="IPR027414">
    <property type="entry name" value="GH95_N_dom"/>
</dbReference>
<evidence type="ECO:0000259" key="1">
    <source>
        <dbReference type="Pfam" id="PF14498"/>
    </source>
</evidence>
<dbReference type="Proteomes" id="UP001519887">
    <property type="component" value="Unassembled WGS sequence"/>
</dbReference>
<feature type="non-terminal residue" evidence="2">
    <location>
        <position position="1"/>
    </location>
</feature>
<dbReference type="PANTHER" id="PTHR31084:SF0">
    <property type="entry name" value="ALPHA-L-FUCOSIDASE 2"/>
    <property type="match status" value="1"/>
</dbReference>
<reference evidence="2 3" key="1">
    <citation type="submission" date="2021-07" db="EMBL/GenBank/DDBJ databases">
        <title>Paenibacillus radiodurans sp. nov., isolated from the southeastern edge of Tengger Desert.</title>
        <authorList>
            <person name="Zhang G."/>
        </authorList>
    </citation>
    <scope>NUCLEOTIDE SEQUENCE [LARGE SCALE GENOMIC DNA]</scope>
    <source>
        <strain evidence="2 3">CCM 7311</strain>
    </source>
</reference>
<feature type="non-terminal residue" evidence="2">
    <location>
        <position position="155"/>
    </location>
</feature>
<evidence type="ECO:0000313" key="2">
    <source>
        <dbReference type="EMBL" id="MBW7461790.1"/>
    </source>
</evidence>
<sequence>ADGRYEEAEALSKSSMMGPYTQSYMPFGNLHLHFYHGQLTEEYERELDLAEGMAKVTYRIGQTVYTREIIASHPDQVIAVRLTASRPGMLTFKASLSSPLKSRQLPDRDALVLQGYCPEDVLPNYYETDMPLRYGQEDTTTAMRFEGSLVVRLED</sequence>
<evidence type="ECO:0000313" key="3">
    <source>
        <dbReference type="Proteomes" id="UP001519887"/>
    </source>
</evidence>
<feature type="domain" description="Glycosyl hydrolase family 95 N-terminal" evidence="1">
    <location>
        <begin position="2"/>
        <end position="150"/>
    </location>
</feature>
<accession>A0ABS7CLI7</accession>
<dbReference type="EMBL" id="JAHZIK010003276">
    <property type="protein sequence ID" value="MBW7461790.1"/>
    <property type="molecule type" value="Genomic_DNA"/>
</dbReference>
<keyword evidence="3" id="KW-1185">Reference proteome</keyword>